<keyword evidence="1" id="KW-0677">Repeat</keyword>
<organism evidence="4 5">
    <name type="scientific">Amblyomma americanum</name>
    <name type="common">Lone star tick</name>
    <dbReference type="NCBI Taxonomy" id="6943"/>
    <lineage>
        <taxon>Eukaryota</taxon>
        <taxon>Metazoa</taxon>
        <taxon>Ecdysozoa</taxon>
        <taxon>Arthropoda</taxon>
        <taxon>Chelicerata</taxon>
        <taxon>Arachnida</taxon>
        <taxon>Acari</taxon>
        <taxon>Parasitiformes</taxon>
        <taxon>Ixodida</taxon>
        <taxon>Ixodoidea</taxon>
        <taxon>Ixodidae</taxon>
        <taxon>Amblyomminae</taxon>
        <taxon>Amblyomma</taxon>
    </lineage>
</organism>
<dbReference type="InterPro" id="IPR001849">
    <property type="entry name" value="PH_domain"/>
</dbReference>
<evidence type="ECO:0000259" key="3">
    <source>
        <dbReference type="PROSITE" id="PS50003"/>
    </source>
</evidence>
<evidence type="ECO:0000256" key="1">
    <source>
        <dbReference type="ARBA" id="ARBA00022737"/>
    </source>
</evidence>
<evidence type="ECO:0000256" key="2">
    <source>
        <dbReference type="SAM" id="MobiDB-lite"/>
    </source>
</evidence>
<accession>A0AAQ4D701</accession>
<proteinExistence type="predicted"/>
<dbReference type="AlphaFoldDB" id="A0AAQ4D701"/>
<dbReference type="PANTHER" id="PTHR22903">
    <property type="entry name" value="PLEKHH PROTEIN"/>
    <property type="match status" value="1"/>
</dbReference>
<feature type="domain" description="PH" evidence="3">
    <location>
        <begin position="4"/>
        <end position="156"/>
    </location>
</feature>
<protein>
    <recommendedName>
        <fullName evidence="3">PH domain-containing protein</fullName>
    </recommendedName>
</protein>
<dbReference type="EMBL" id="JARKHS020034319">
    <property type="protein sequence ID" value="KAK8758241.1"/>
    <property type="molecule type" value="Genomic_DNA"/>
</dbReference>
<evidence type="ECO:0000313" key="4">
    <source>
        <dbReference type="EMBL" id="KAK8758241.1"/>
    </source>
</evidence>
<dbReference type="SUPFAM" id="SSF50729">
    <property type="entry name" value="PH domain-like"/>
    <property type="match status" value="2"/>
</dbReference>
<keyword evidence="5" id="KW-1185">Reference proteome</keyword>
<gene>
    <name evidence="4" type="ORF">V5799_004127</name>
</gene>
<dbReference type="InterPro" id="IPR011993">
    <property type="entry name" value="PH-like_dom_sf"/>
</dbReference>
<comment type="caution">
    <text evidence="4">The sequence shown here is derived from an EMBL/GenBank/DDBJ whole genome shotgun (WGS) entry which is preliminary data.</text>
</comment>
<dbReference type="PROSITE" id="PS50003">
    <property type="entry name" value="PH_DOMAIN"/>
    <property type="match status" value="1"/>
</dbReference>
<sequence>MPEPAEKSGYLTKLGGKLKTWKRRWFVLANGTLRYYKAQHVLRTRQLGACSHGGMGDGVGRPTVDGWVTKVKHGHARRCWGALVGRTFFYYRAPDDTNPLGQIPLRDARVEEVLHLSDSDEDETGADKSERSTTGQQQQQFTVALLPRNQSPTYLLFPTRQEMMNNETPCRSEPGQYASFCGRALERALKAGSPRECRPSRMEVLSILQRNPFHHSLPHSIPVHFLNGAYL</sequence>
<dbReference type="SMART" id="SM00233">
    <property type="entry name" value="PH"/>
    <property type="match status" value="1"/>
</dbReference>
<dbReference type="Gene3D" id="2.30.29.30">
    <property type="entry name" value="Pleckstrin-homology domain (PH domain)/Phosphotyrosine-binding domain (PTB)"/>
    <property type="match status" value="2"/>
</dbReference>
<dbReference type="PANTHER" id="PTHR22903:SF8">
    <property type="entry name" value="MAX-1A"/>
    <property type="match status" value="1"/>
</dbReference>
<dbReference type="Pfam" id="PF00169">
    <property type="entry name" value="PH"/>
    <property type="match status" value="1"/>
</dbReference>
<dbReference type="Proteomes" id="UP001321473">
    <property type="component" value="Unassembled WGS sequence"/>
</dbReference>
<feature type="region of interest" description="Disordered" evidence="2">
    <location>
        <begin position="116"/>
        <end position="139"/>
    </location>
</feature>
<name>A0AAQ4D701_AMBAM</name>
<feature type="non-terminal residue" evidence="4">
    <location>
        <position position="231"/>
    </location>
</feature>
<evidence type="ECO:0000313" key="5">
    <source>
        <dbReference type="Proteomes" id="UP001321473"/>
    </source>
</evidence>
<reference evidence="4 5" key="1">
    <citation type="journal article" date="2023" name="Arcadia Sci">
        <title>De novo assembly of a long-read Amblyomma americanum tick genome.</title>
        <authorList>
            <person name="Chou S."/>
            <person name="Poskanzer K.E."/>
            <person name="Rollins M."/>
            <person name="Thuy-Boun P.S."/>
        </authorList>
    </citation>
    <scope>NUCLEOTIDE SEQUENCE [LARGE SCALE GENOMIC DNA]</scope>
    <source>
        <strain evidence="4">F_SG_1</strain>
        <tissue evidence="4">Salivary glands</tissue>
    </source>
</reference>